<organism evidence="2">
    <name type="scientific">viral metagenome</name>
    <dbReference type="NCBI Taxonomy" id="1070528"/>
    <lineage>
        <taxon>unclassified sequences</taxon>
        <taxon>metagenomes</taxon>
        <taxon>organismal metagenomes</taxon>
    </lineage>
</organism>
<dbReference type="EMBL" id="MT141801">
    <property type="protein sequence ID" value="QJA70535.1"/>
    <property type="molecule type" value="Genomic_DNA"/>
</dbReference>
<gene>
    <name evidence="2" type="ORF">MM415A03678_0002</name>
</gene>
<accession>A0A6M3JN89</accession>
<reference evidence="2" key="1">
    <citation type="submission" date="2020-03" db="EMBL/GenBank/DDBJ databases">
        <title>The deep terrestrial virosphere.</title>
        <authorList>
            <person name="Holmfeldt K."/>
            <person name="Nilsson E."/>
            <person name="Simone D."/>
            <person name="Lopez-Fernandez M."/>
            <person name="Wu X."/>
            <person name="de Brujin I."/>
            <person name="Lundin D."/>
            <person name="Andersson A."/>
            <person name="Bertilsson S."/>
            <person name="Dopson M."/>
        </authorList>
    </citation>
    <scope>NUCLEOTIDE SEQUENCE</scope>
    <source>
        <strain evidence="2">MM415A03678</strain>
    </source>
</reference>
<protein>
    <submittedName>
        <fullName evidence="2">Uncharacterized protein</fullName>
    </submittedName>
</protein>
<dbReference type="AlphaFoldDB" id="A0A6M3JN89"/>
<feature type="compositionally biased region" description="Basic and acidic residues" evidence="1">
    <location>
        <begin position="1"/>
        <end position="17"/>
    </location>
</feature>
<sequence>MKHIPKRDSWLSKDGRSYRGARPNLDDLKNLHQEFVDCMGKTLEPFGIVVSQHGNPEVKWDGEPDISKLSNLEGITFTLTMVKVRRV</sequence>
<name>A0A6M3JN89_9ZZZZ</name>
<evidence type="ECO:0000256" key="1">
    <source>
        <dbReference type="SAM" id="MobiDB-lite"/>
    </source>
</evidence>
<proteinExistence type="predicted"/>
<evidence type="ECO:0000313" key="2">
    <source>
        <dbReference type="EMBL" id="QJA70535.1"/>
    </source>
</evidence>
<feature type="region of interest" description="Disordered" evidence="1">
    <location>
        <begin position="1"/>
        <end position="23"/>
    </location>
</feature>